<dbReference type="InterPro" id="IPR021102">
    <property type="entry name" value="PNGase_A"/>
</dbReference>
<dbReference type="EMBL" id="ML119137">
    <property type="protein sequence ID" value="RPB11283.1"/>
    <property type="molecule type" value="Genomic_DNA"/>
</dbReference>
<proteinExistence type="predicted"/>
<dbReference type="Pfam" id="PF25156">
    <property type="entry name" value="PNGase_A_C"/>
    <property type="match status" value="1"/>
</dbReference>
<dbReference type="InterPro" id="IPR056948">
    <property type="entry name" value="PNGaseA_N"/>
</dbReference>
<reference evidence="2 3" key="1">
    <citation type="journal article" date="2018" name="Nat. Ecol. Evol.">
        <title>Pezizomycetes genomes reveal the molecular basis of ectomycorrhizal truffle lifestyle.</title>
        <authorList>
            <person name="Murat C."/>
            <person name="Payen T."/>
            <person name="Noel B."/>
            <person name="Kuo A."/>
            <person name="Morin E."/>
            <person name="Chen J."/>
            <person name="Kohler A."/>
            <person name="Krizsan K."/>
            <person name="Balestrini R."/>
            <person name="Da Silva C."/>
            <person name="Montanini B."/>
            <person name="Hainaut M."/>
            <person name="Levati E."/>
            <person name="Barry K.W."/>
            <person name="Belfiori B."/>
            <person name="Cichocki N."/>
            <person name="Clum A."/>
            <person name="Dockter R.B."/>
            <person name="Fauchery L."/>
            <person name="Guy J."/>
            <person name="Iotti M."/>
            <person name="Le Tacon F."/>
            <person name="Lindquist E.A."/>
            <person name="Lipzen A."/>
            <person name="Malagnac F."/>
            <person name="Mello A."/>
            <person name="Molinier V."/>
            <person name="Miyauchi S."/>
            <person name="Poulain J."/>
            <person name="Riccioni C."/>
            <person name="Rubini A."/>
            <person name="Sitrit Y."/>
            <person name="Splivallo R."/>
            <person name="Traeger S."/>
            <person name="Wang M."/>
            <person name="Zifcakova L."/>
            <person name="Wipf D."/>
            <person name="Zambonelli A."/>
            <person name="Paolocci F."/>
            <person name="Nowrousian M."/>
            <person name="Ottonello S."/>
            <person name="Baldrian P."/>
            <person name="Spatafora J.W."/>
            <person name="Henrissat B."/>
            <person name="Nagy L.G."/>
            <person name="Aury J.M."/>
            <person name="Wincker P."/>
            <person name="Grigoriev I.V."/>
            <person name="Bonfante P."/>
            <person name="Martin F.M."/>
        </authorList>
    </citation>
    <scope>NUCLEOTIDE SEQUENCE [LARGE SCALE GENOMIC DNA]</scope>
    <source>
        <strain evidence="2 3">CCBAS932</strain>
    </source>
</reference>
<evidence type="ECO:0000313" key="3">
    <source>
        <dbReference type="Proteomes" id="UP000277580"/>
    </source>
</evidence>
<dbReference type="Pfam" id="PF12222">
    <property type="entry name" value="PNGaseA"/>
    <property type="match status" value="1"/>
</dbReference>
<name>A0A3N4KL35_9PEZI</name>
<evidence type="ECO:0000313" key="2">
    <source>
        <dbReference type="EMBL" id="RPB11283.1"/>
    </source>
</evidence>
<dbReference type="STRING" id="1392247.A0A3N4KL35"/>
<protein>
    <recommendedName>
        <fullName evidence="1">Peptide N-acetyl-beta-D-glucosaminyl asparaginase amidase A N-terminal domain-containing protein</fullName>
    </recommendedName>
</protein>
<keyword evidence="3" id="KW-1185">Reference proteome</keyword>
<dbReference type="InParanoid" id="A0A3N4KL35"/>
<organism evidence="2 3">
    <name type="scientific">Morchella conica CCBAS932</name>
    <dbReference type="NCBI Taxonomy" id="1392247"/>
    <lineage>
        <taxon>Eukaryota</taxon>
        <taxon>Fungi</taxon>
        <taxon>Dikarya</taxon>
        <taxon>Ascomycota</taxon>
        <taxon>Pezizomycotina</taxon>
        <taxon>Pezizomycetes</taxon>
        <taxon>Pezizales</taxon>
        <taxon>Morchellaceae</taxon>
        <taxon>Morchella</taxon>
    </lineage>
</organism>
<sequence>MEHEFGWSYGKPFVGNYAPPKCRWTHVLFNLTMTSKGRQFDRLAMLFLGDVEVFRTSTAEPTQAGIIFNYMKDMTAYTALLSQPQKLIFDLGNLVDSTYTGTFTATLTATFYTPPTTYPTRPPHNSPPGPATHILPISSLSSTANQPSHFLLPRDRASTRLTLPPNTIRATVSLSASGNADEEFWYTNVPTAYTHTFPATPLPGASPFREVQLLINGDIAGVAWPFAVIYTGGINPALWRPIVGIAAYDVPEYSIDITPFLPLILGSPATFEIRVVTADDPAESIANDWIVSGRVFVWTDPKEDWITTGALHTKSLDATAFTAITRLTAEDDGAVNKTLYHRITAQRALSFTATINTSAGPRAAAWSQGLSYVNTNRLSAGGATQEVEQVTQGSAAGAAGGASTFRWPLSVNTTFLVDAERGNFTIWAGVERGVEERGEGAVFRRRGSMETAQSGAAMWRSGKGGWGVTEQEMVWTGTPGDAEGVGGYGRRVKAEEGQVVRDWEWVNGRRVLGDLGVVKGEGLGGEMGFVDEGRSVRSFLGRGPG</sequence>
<dbReference type="PANTHER" id="PTHR31104">
    <property type="entry name" value="PEPTIDE-N4-(N-ACETYL-BETA-GLUCOSAMINYL)ASPARAGINE AMIDASE A PROTEIN"/>
    <property type="match status" value="1"/>
</dbReference>
<dbReference type="Proteomes" id="UP000277580">
    <property type="component" value="Unassembled WGS sequence"/>
</dbReference>
<dbReference type="OrthoDB" id="1612078at2759"/>
<evidence type="ECO:0000259" key="1">
    <source>
        <dbReference type="Pfam" id="PF12222"/>
    </source>
</evidence>
<accession>A0A3N4KL35</accession>
<gene>
    <name evidence="2" type="ORF">P167DRAFT_524827</name>
</gene>
<dbReference type="AlphaFoldDB" id="A0A3N4KL35"/>
<feature type="domain" description="Peptide N-acetyl-beta-D-glucosaminyl asparaginase amidase A N-terminal" evidence="1">
    <location>
        <begin position="1"/>
        <end position="306"/>
    </location>
</feature>